<gene>
    <name evidence="1" type="ORF">TEU_04665</name>
</gene>
<dbReference type="Gene3D" id="3.40.50.11570">
    <property type="entry name" value="Protein of unknown function DUF257"/>
    <property type="match status" value="1"/>
</dbReference>
<sequence length="223" mass="25202">MKAEVSELLELVKHGEMVIVEHETSYVSEFLLKLLADYTRESGVPFVIEDYFDSLYTLLVHSDILGLDVDIGHSYVLKVGGRHKVGGTVRQVEFHPDPRVFLRNYDGASPQLGGIDGPALHLVLGFENVLYFVRDVRDFYRLLLGIQRYVGNNQRKTLYLLPSGFFANLPRYILPELRRIATGLWAAETLPMGLSVSIRKSSDLTLTGMKFEVELGGDLSERR</sequence>
<dbReference type="Proteomes" id="UP000029980">
    <property type="component" value="Chromosome"/>
</dbReference>
<organism evidence="1 2">
    <name type="scientific">Thermococcus eurythermalis</name>
    <dbReference type="NCBI Taxonomy" id="1505907"/>
    <lineage>
        <taxon>Archaea</taxon>
        <taxon>Methanobacteriati</taxon>
        <taxon>Methanobacteriota</taxon>
        <taxon>Thermococci</taxon>
        <taxon>Thermococcales</taxon>
        <taxon>Thermococcaceae</taxon>
        <taxon>Thermococcus</taxon>
    </lineage>
</organism>
<dbReference type="AlphaFoldDB" id="A0A097QT79"/>
<dbReference type="RefSeq" id="WP_050002661.1">
    <property type="nucleotide sequence ID" value="NZ_CP008887.1"/>
</dbReference>
<dbReference type="GeneID" id="25152727"/>
<protein>
    <submittedName>
        <fullName evidence="1">Uncharacterized protein</fullName>
    </submittedName>
</protein>
<dbReference type="EMBL" id="CP008887">
    <property type="protein sequence ID" value="AIU69682.1"/>
    <property type="molecule type" value="Genomic_DNA"/>
</dbReference>
<dbReference type="STRING" id="1505907.TEU_04665"/>
<evidence type="ECO:0000313" key="2">
    <source>
        <dbReference type="Proteomes" id="UP000029980"/>
    </source>
</evidence>
<dbReference type="KEGG" id="teu:TEU_04665"/>
<keyword evidence="2" id="KW-1185">Reference proteome</keyword>
<proteinExistence type="predicted"/>
<accession>A0A097QT79</accession>
<dbReference type="HOGENOM" id="CLU_102063_1_0_2"/>
<evidence type="ECO:0000313" key="1">
    <source>
        <dbReference type="EMBL" id="AIU69682.1"/>
    </source>
</evidence>
<name>A0A097QT79_9EURY</name>
<dbReference type="Pfam" id="PF03192">
    <property type="entry name" value="DUF257"/>
    <property type="match status" value="1"/>
</dbReference>
<dbReference type="OrthoDB" id="86053at2157"/>
<dbReference type="InterPro" id="IPR005489">
    <property type="entry name" value="DUF257"/>
</dbReference>
<reference evidence="1 2" key="1">
    <citation type="journal article" date="2015" name="Int. J. Syst. Evol. Microbiol.">
        <title>Thermococcus eurythermalis sp. nov., a conditional piezophilic hyperthermophilic archaeon with a wide temperature range isolated from an oil-immersed chimney in the Guaymas Basin.</title>
        <authorList>
            <person name="Zhao W."/>
            <person name="Zeng X."/>
            <person name="Xiao X."/>
        </authorList>
    </citation>
    <scope>NUCLEOTIDE SEQUENCE [LARGE SCALE GENOMIC DNA]</scope>
    <source>
        <strain evidence="1 2">A501</strain>
    </source>
</reference>